<accession>A0A4V1ITT2</accession>
<dbReference type="Pfam" id="PF11976">
    <property type="entry name" value="Rad60-SLD"/>
    <property type="match status" value="1"/>
</dbReference>
<proteinExistence type="predicted"/>
<evidence type="ECO:0000259" key="1">
    <source>
        <dbReference type="PROSITE" id="PS50053"/>
    </source>
</evidence>
<dbReference type="EMBL" id="ML009112">
    <property type="protein sequence ID" value="RKO98147.1"/>
    <property type="molecule type" value="Genomic_DNA"/>
</dbReference>
<dbReference type="InterPro" id="IPR022617">
    <property type="entry name" value="Rad60/SUMO-like_dom"/>
</dbReference>
<evidence type="ECO:0000313" key="3">
    <source>
        <dbReference type="Proteomes" id="UP000268535"/>
    </source>
</evidence>
<dbReference type="SUPFAM" id="SSF54236">
    <property type="entry name" value="Ubiquitin-like"/>
    <property type="match status" value="1"/>
</dbReference>
<protein>
    <submittedName>
        <fullName evidence="2">Ubiquitin</fullName>
    </submittedName>
</protein>
<dbReference type="PROSITE" id="PS50053">
    <property type="entry name" value="UBIQUITIN_2"/>
    <property type="match status" value="1"/>
</dbReference>
<dbReference type="PANTHER" id="PTHR10562">
    <property type="entry name" value="SMALL UBIQUITIN-RELATED MODIFIER"/>
    <property type="match status" value="1"/>
</dbReference>
<dbReference type="Gene3D" id="3.10.20.90">
    <property type="entry name" value="Phosphatidylinositol 3-kinase Catalytic Subunit, Chain A, domain 1"/>
    <property type="match status" value="1"/>
</dbReference>
<dbReference type="SMART" id="SM00213">
    <property type="entry name" value="UBQ"/>
    <property type="match status" value="1"/>
</dbReference>
<dbReference type="InterPro" id="IPR029071">
    <property type="entry name" value="Ubiquitin-like_domsf"/>
</dbReference>
<evidence type="ECO:0000313" key="2">
    <source>
        <dbReference type="EMBL" id="RKO98147.1"/>
    </source>
</evidence>
<organism evidence="2 3">
    <name type="scientific">Caulochytrium protostelioides</name>
    <dbReference type="NCBI Taxonomy" id="1555241"/>
    <lineage>
        <taxon>Eukaryota</taxon>
        <taxon>Fungi</taxon>
        <taxon>Fungi incertae sedis</taxon>
        <taxon>Chytridiomycota</taxon>
        <taxon>Chytridiomycota incertae sedis</taxon>
        <taxon>Chytridiomycetes</taxon>
        <taxon>Caulochytriales</taxon>
        <taxon>Caulochytriaceae</taxon>
        <taxon>Caulochytrium</taxon>
    </lineage>
</organism>
<dbReference type="Proteomes" id="UP000268535">
    <property type="component" value="Unassembled WGS sequence"/>
</dbReference>
<feature type="domain" description="Ubiquitin-like" evidence="1">
    <location>
        <begin position="13"/>
        <end position="90"/>
    </location>
</feature>
<gene>
    <name evidence="2" type="ORF">CAUPRSCDRAFT_5391</name>
</gene>
<name>A0A4V1ITT2_9FUNG</name>
<dbReference type="AlphaFoldDB" id="A0A4V1ITT2"/>
<dbReference type="CDD" id="cd16116">
    <property type="entry name" value="Ubl_Smt3_like"/>
    <property type="match status" value="1"/>
</dbReference>
<reference evidence="3" key="1">
    <citation type="journal article" date="2018" name="Nat. Microbiol.">
        <title>Leveraging single-cell genomics to expand the fungal tree of life.</title>
        <authorList>
            <person name="Ahrendt S.R."/>
            <person name="Quandt C.A."/>
            <person name="Ciobanu D."/>
            <person name="Clum A."/>
            <person name="Salamov A."/>
            <person name="Andreopoulos B."/>
            <person name="Cheng J.F."/>
            <person name="Woyke T."/>
            <person name="Pelin A."/>
            <person name="Henrissat B."/>
            <person name="Reynolds N.K."/>
            <person name="Benny G.L."/>
            <person name="Smith M.E."/>
            <person name="James T.Y."/>
            <person name="Grigoriev I.V."/>
        </authorList>
    </citation>
    <scope>NUCLEOTIDE SEQUENCE [LARGE SCALE GENOMIC DNA]</scope>
    <source>
        <strain evidence="3">ATCC 52028</strain>
    </source>
</reference>
<dbReference type="InterPro" id="IPR000626">
    <property type="entry name" value="Ubiquitin-like_dom"/>
</dbReference>
<sequence length="92" mass="10090">MVVAGDVISPQVEHLTLKVIGSDMSEVSFKIKKTTPLAKLMDAYIKKTGQDQNSVRFLFEGERIQGGQTPDDLSMEDGDQIQVTIMQLGGMC</sequence>